<dbReference type="Proteomes" id="UP000002012">
    <property type="component" value="Chromosome"/>
</dbReference>
<protein>
    <submittedName>
        <fullName evidence="1">Uncharacterized protein</fullName>
    </submittedName>
</protein>
<keyword evidence="2" id="KW-1185">Reference proteome</keyword>
<organism evidence="1 2">
    <name type="scientific">Denitrovibrio acetiphilus (strain DSM 12809 / NBRC 114555 / N2460)</name>
    <dbReference type="NCBI Taxonomy" id="522772"/>
    <lineage>
        <taxon>Bacteria</taxon>
        <taxon>Pseudomonadati</taxon>
        <taxon>Deferribacterota</taxon>
        <taxon>Deferribacteres</taxon>
        <taxon>Deferribacterales</taxon>
        <taxon>Geovibrionaceae</taxon>
        <taxon>Denitrovibrio</taxon>
    </lineage>
</organism>
<dbReference type="EMBL" id="CP001968">
    <property type="protein sequence ID" value="ADD68673.1"/>
    <property type="molecule type" value="Genomic_DNA"/>
</dbReference>
<evidence type="ECO:0000313" key="2">
    <source>
        <dbReference type="Proteomes" id="UP000002012"/>
    </source>
</evidence>
<name>D4H110_DENA2</name>
<gene>
    <name evidence="1" type="ordered locus">Dacet_1909</name>
</gene>
<dbReference type="PaxDb" id="522772-Dacet_1909"/>
<evidence type="ECO:0000313" key="1">
    <source>
        <dbReference type="EMBL" id="ADD68673.1"/>
    </source>
</evidence>
<dbReference type="RefSeq" id="WP_013011183.1">
    <property type="nucleotide sequence ID" value="NC_013943.1"/>
</dbReference>
<dbReference type="eggNOG" id="ENOG503121N">
    <property type="taxonomic scope" value="Bacteria"/>
</dbReference>
<reference evidence="1 2" key="1">
    <citation type="journal article" date="2010" name="Stand. Genomic Sci.">
        <title>Complete genome sequence of Denitrovibrio acetiphilus type strain (N2460).</title>
        <authorList>
            <person name="Kiss H."/>
            <person name="Lang E."/>
            <person name="Lapidus A."/>
            <person name="Copeland A."/>
            <person name="Nolan M."/>
            <person name="Glavina Del Rio T."/>
            <person name="Chen F."/>
            <person name="Lucas S."/>
            <person name="Tice H."/>
            <person name="Cheng J.F."/>
            <person name="Han C."/>
            <person name="Goodwin L."/>
            <person name="Pitluck S."/>
            <person name="Liolios K."/>
            <person name="Pati A."/>
            <person name="Ivanova N."/>
            <person name="Mavromatis K."/>
            <person name="Chen A."/>
            <person name="Palaniappan K."/>
            <person name="Land M."/>
            <person name="Hauser L."/>
            <person name="Chang Y.J."/>
            <person name="Jeffries C.D."/>
            <person name="Detter J.C."/>
            <person name="Brettin T."/>
            <person name="Spring S."/>
            <person name="Rohde M."/>
            <person name="Goker M."/>
            <person name="Woyke T."/>
            <person name="Bristow J."/>
            <person name="Eisen J.A."/>
            <person name="Markowitz V."/>
            <person name="Hugenholtz P."/>
            <person name="Kyrpides N.C."/>
            <person name="Klenk H.P."/>
        </authorList>
    </citation>
    <scope>NUCLEOTIDE SEQUENCE [LARGE SCALE GENOMIC DNA]</scope>
    <source>
        <strain evidence="2">DSM 12809 / NBRC 114555 / N2460</strain>
    </source>
</reference>
<proteinExistence type="predicted"/>
<dbReference type="InParanoid" id="D4H110"/>
<dbReference type="KEGG" id="dap:Dacet_1909"/>
<dbReference type="STRING" id="522772.Dacet_1909"/>
<accession>D4H110</accession>
<dbReference type="AlphaFoldDB" id="D4H110"/>
<dbReference type="OrthoDB" id="9815801at2"/>
<sequence>MNSPANKQGLLMEDKITLMNRLSTFYKMSEFFFSLDRDIVRTANDHNINHVDLTTADRKQRQYKMAAEKIKEICERLKLLDDDVKDSEQISQRKELLKRKLIKLTKSIDDIH</sequence>
<dbReference type="HOGENOM" id="CLU_2141812_0_0_0"/>